<dbReference type="EMBL" id="GBXM01008164">
    <property type="protein sequence ID" value="JAI00414.1"/>
    <property type="molecule type" value="Transcribed_RNA"/>
</dbReference>
<dbReference type="AlphaFoldDB" id="A0A0E9XFG5"/>
<reference evidence="1" key="1">
    <citation type="submission" date="2014-11" db="EMBL/GenBank/DDBJ databases">
        <authorList>
            <person name="Amaro Gonzalez C."/>
        </authorList>
    </citation>
    <scope>NUCLEOTIDE SEQUENCE</scope>
</reference>
<protein>
    <submittedName>
        <fullName evidence="1">Uncharacterized protein</fullName>
    </submittedName>
</protein>
<organism evidence="1">
    <name type="scientific">Anguilla anguilla</name>
    <name type="common">European freshwater eel</name>
    <name type="synonym">Muraena anguilla</name>
    <dbReference type="NCBI Taxonomy" id="7936"/>
    <lineage>
        <taxon>Eukaryota</taxon>
        <taxon>Metazoa</taxon>
        <taxon>Chordata</taxon>
        <taxon>Craniata</taxon>
        <taxon>Vertebrata</taxon>
        <taxon>Euteleostomi</taxon>
        <taxon>Actinopterygii</taxon>
        <taxon>Neopterygii</taxon>
        <taxon>Teleostei</taxon>
        <taxon>Anguilliformes</taxon>
        <taxon>Anguillidae</taxon>
        <taxon>Anguilla</taxon>
    </lineage>
</organism>
<accession>A0A0E9XFG5</accession>
<proteinExistence type="predicted"/>
<reference evidence="1" key="2">
    <citation type="journal article" date="2015" name="Fish Shellfish Immunol.">
        <title>Early steps in the European eel (Anguilla anguilla)-Vibrio vulnificus interaction in the gills: Role of the RtxA13 toxin.</title>
        <authorList>
            <person name="Callol A."/>
            <person name="Pajuelo D."/>
            <person name="Ebbesson L."/>
            <person name="Teles M."/>
            <person name="MacKenzie S."/>
            <person name="Amaro C."/>
        </authorList>
    </citation>
    <scope>NUCLEOTIDE SEQUENCE</scope>
</reference>
<evidence type="ECO:0000313" key="1">
    <source>
        <dbReference type="EMBL" id="JAI00414.1"/>
    </source>
</evidence>
<sequence length="33" mass="3890">MLLFFQFQRVGMYSDSVVTGRRPPNICIFCLCF</sequence>
<name>A0A0E9XFG5_ANGAN</name>